<reference evidence="1" key="1">
    <citation type="submission" date="2021-05" db="EMBL/GenBank/DDBJ databases">
        <authorList>
            <person name="Scholz U."/>
            <person name="Mascher M."/>
            <person name="Fiebig A."/>
        </authorList>
    </citation>
    <scope>NUCLEOTIDE SEQUENCE [LARGE SCALE GENOMIC DNA]</scope>
</reference>
<evidence type="ECO:0000313" key="2">
    <source>
        <dbReference type="Proteomes" id="UP001732700"/>
    </source>
</evidence>
<organism evidence="1 2">
    <name type="scientific">Avena sativa</name>
    <name type="common">Oat</name>
    <dbReference type="NCBI Taxonomy" id="4498"/>
    <lineage>
        <taxon>Eukaryota</taxon>
        <taxon>Viridiplantae</taxon>
        <taxon>Streptophyta</taxon>
        <taxon>Embryophyta</taxon>
        <taxon>Tracheophyta</taxon>
        <taxon>Spermatophyta</taxon>
        <taxon>Magnoliopsida</taxon>
        <taxon>Liliopsida</taxon>
        <taxon>Poales</taxon>
        <taxon>Poaceae</taxon>
        <taxon>BOP clade</taxon>
        <taxon>Pooideae</taxon>
        <taxon>Poodae</taxon>
        <taxon>Poeae</taxon>
        <taxon>Poeae Chloroplast Group 1 (Aveneae type)</taxon>
        <taxon>Aveninae</taxon>
        <taxon>Avena</taxon>
    </lineage>
</organism>
<proteinExistence type="predicted"/>
<sequence>MSRWRGMEDLVRFFLLSGYRHLPRGSSRMFEINEFCDGTNGLVIGLYVTFTNLFNARFLLGQVLFGGCEFIVFTTFNIFTNFYNIFNAANTVHALSYDLEDEDEE</sequence>
<reference evidence="1" key="2">
    <citation type="submission" date="2025-09" db="UniProtKB">
        <authorList>
            <consortium name="EnsemblPlants"/>
        </authorList>
    </citation>
    <scope>IDENTIFICATION</scope>
</reference>
<protein>
    <submittedName>
        <fullName evidence="1">Uncharacterized protein</fullName>
    </submittedName>
</protein>
<accession>A0ACD6A1U5</accession>
<evidence type="ECO:0000313" key="1">
    <source>
        <dbReference type="EnsemblPlants" id="AVESA.00010b.r2.7CG0667620.1.CDS.1"/>
    </source>
</evidence>
<keyword evidence="2" id="KW-1185">Reference proteome</keyword>
<name>A0ACD6A1U5_AVESA</name>
<dbReference type="EnsemblPlants" id="AVESA.00010b.r2.7CG0667620.1">
    <property type="protein sequence ID" value="AVESA.00010b.r2.7CG0667620.1.CDS.1"/>
    <property type="gene ID" value="AVESA.00010b.r2.7CG0667620"/>
</dbReference>
<dbReference type="Proteomes" id="UP001732700">
    <property type="component" value="Chromosome 7C"/>
</dbReference>